<dbReference type="PIRSF" id="PIRSF006004">
    <property type="entry name" value="CHP00048"/>
    <property type="match status" value="1"/>
</dbReference>
<dbReference type="GO" id="GO:0046872">
    <property type="term" value="F:metal ion binding"/>
    <property type="evidence" value="ECO:0007669"/>
    <property type="project" value="UniProtKB-KW"/>
</dbReference>
<comment type="cofactor">
    <cofactor evidence="1">
        <name>[4Fe-4S] cluster</name>
        <dbReference type="ChEBI" id="CHEBI:49883"/>
    </cofactor>
</comment>
<dbReference type="EMBL" id="CAJVPJ010000822">
    <property type="protein sequence ID" value="CAG8558752.1"/>
    <property type="molecule type" value="Genomic_DNA"/>
</dbReference>
<evidence type="ECO:0000256" key="8">
    <source>
        <dbReference type="ARBA" id="ARBA00022691"/>
    </source>
</evidence>
<keyword evidence="6" id="KW-0489">Methyltransferase</keyword>
<evidence type="ECO:0000256" key="6">
    <source>
        <dbReference type="ARBA" id="ARBA00022603"/>
    </source>
</evidence>
<keyword evidence="3" id="KW-0004">4Fe-4S</keyword>
<dbReference type="InterPro" id="IPR040072">
    <property type="entry name" value="Methyltransferase_A"/>
</dbReference>
<dbReference type="FunFam" id="3.20.20.70:FF:000014">
    <property type="entry name" value="Probable dual-specificity RNA methyltransferase RlmN"/>
    <property type="match status" value="1"/>
</dbReference>
<protein>
    <submittedName>
        <fullName evidence="14">4984_t:CDS:1</fullName>
    </submittedName>
</protein>
<evidence type="ECO:0000256" key="4">
    <source>
        <dbReference type="ARBA" id="ARBA00022490"/>
    </source>
</evidence>
<keyword evidence="8" id="KW-0949">S-adenosyl-L-methionine</keyword>
<evidence type="ECO:0000256" key="12">
    <source>
        <dbReference type="ARBA" id="ARBA00023014"/>
    </source>
</evidence>
<organism evidence="14 15">
    <name type="scientific">Paraglomus occultum</name>
    <dbReference type="NCBI Taxonomy" id="144539"/>
    <lineage>
        <taxon>Eukaryota</taxon>
        <taxon>Fungi</taxon>
        <taxon>Fungi incertae sedis</taxon>
        <taxon>Mucoromycota</taxon>
        <taxon>Glomeromycotina</taxon>
        <taxon>Glomeromycetes</taxon>
        <taxon>Paraglomerales</taxon>
        <taxon>Paraglomeraceae</taxon>
        <taxon>Paraglomus</taxon>
    </lineage>
</organism>
<comment type="subcellular location">
    <subcellularLocation>
        <location evidence="2">Cytoplasm</location>
    </subcellularLocation>
</comment>
<gene>
    <name evidence="14" type="ORF">POCULU_LOCUS5402</name>
</gene>
<evidence type="ECO:0000256" key="2">
    <source>
        <dbReference type="ARBA" id="ARBA00004496"/>
    </source>
</evidence>
<dbReference type="GO" id="GO:0005737">
    <property type="term" value="C:cytoplasm"/>
    <property type="evidence" value="ECO:0007669"/>
    <property type="project" value="UniProtKB-SubCell"/>
</dbReference>
<dbReference type="OrthoDB" id="538249at2759"/>
<dbReference type="AlphaFoldDB" id="A0A9N9FSG4"/>
<evidence type="ECO:0000256" key="10">
    <source>
        <dbReference type="ARBA" id="ARBA00022723"/>
    </source>
</evidence>
<dbReference type="InterPro" id="IPR004383">
    <property type="entry name" value="rRNA_lsu_MTrfase_RlmN/Cfr"/>
</dbReference>
<dbReference type="Gene3D" id="3.20.20.70">
    <property type="entry name" value="Aldolase class I"/>
    <property type="match status" value="1"/>
</dbReference>
<dbReference type="GO" id="GO:0030488">
    <property type="term" value="P:tRNA methylation"/>
    <property type="evidence" value="ECO:0007669"/>
    <property type="project" value="InterPro"/>
</dbReference>
<feature type="domain" description="Radical SAM core" evidence="13">
    <location>
        <begin position="137"/>
        <end position="372"/>
    </location>
</feature>
<keyword evidence="9" id="KW-0819">tRNA processing</keyword>
<dbReference type="HAMAP" id="MF_01849">
    <property type="entry name" value="RNA_methyltr_RlmN"/>
    <property type="match status" value="1"/>
</dbReference>
<dbReference type="InterPro" id="IPR013785">
    <property type="entry name" value="Aldolase_TIM"/>
</dbReference>
<dbReference type="NCBIfam" id="TIGR00048">
    <property type="entry name" value="rRNA_mod_RlmN"/>
    <property type="match status" value="1"/>
</dbReference>
<keyword evidence="7" id="KW-0808">Transferase</keyword>
<evidence type="ECO:0000256" key="11">
    <source>
        <dbReference type="ARBA" id="ARBA00023004"/>
    </source>
</evidence>
<dbReference type="Proteomes" id="UP000789572">
    <property type="component" value="Unassembled WGS sequence"/>
</dbReference>
<evidence type="ECO:0000256" key="9">
    <source>
        <dbReference type="ARBA" id="ARBA00022694"/>
    </source>
</evidence>
<dbReference type="SFLD" id="SFLDG01062">
    <property type="entry name" value="methyltransferase_(Class_A)"/>
    <property type="match status" value="1"/>
</dbReference>
<evidence type="ECO:0000256" key="5">
    <source>
        <dbReference type="ARBA" id="ARBA00022552"/>
    </source>
</evidence>
<evidence type="ECO:0000256" key="7">
    <source>
        <dbReference type="ARBA" id="ARBA00022679"/>
    </source>
</evidence>
<dbReference type="InterPro" id="IPR058240">
    <property type="entry name" value="rSAM_sf"/>
</dbReference>
<keyword evidence="10" id="KW-0479">Metal-binding</keyword>
<dbReference type="PANTHER" id="PTHR30544">
    <property type="entry name" value="23S RRNA METHYLTRANSFERASE"/>
    <property type="match status" value="1"/>
</dbReference>
<dbReference type="CDD" id="cd01335">
    <property type="entry name" value="Radical_SAM"/>
    <property type="match status" value="1"/>
</dbReference>
<dbReference type="GO" id="GO:0008173">
    <property type="term" value="F:RNA methyltransferase activity"/>
    <property type="evidence" value="ECO:0007669"/>
    <property type="project" value="InterPro"/>
</dbReference>
<dbReference type="InterPro" id="IPR048641">
    <property type="entry name" value="RlmN_N"/>
</dbReference>
<evidence type="ECO:0000313" key="15">
    <source>
        <dbReference type="Proteomes" id="UP000789572"/>
    </source>
</evidence>
<evidence type="ECO:0000259" key="13">
    <source>
        <dbReference type="PROSITE" id="PS51918"/>
    </source>
</evidence>
<dbReference type="InterPro" id="IPR027492">
    <property type="entry name" value="RNA_MTrfase_RlmN"/>
</dbReference>
<comment type="caution">
    <text evidence="14">The sequence shown here is derived from an EMBL/GenBank/DDBJ whole genome shotgun (WGS) entry which is preliminary data.</text>
</comment>
<dbReference type="PANTHER" id="PTHR30544:SF5">
    <property type="entry name" value="RADICAL SAM CORE DOMAIN-CONTAINING PROTEIN"/>
    <property type="match status" value="1"/>
</dbReference>
<dbReference type="Gene3D" id="1.10.150.530">
    <property type="match status" value="1"/>
</dbReference>
<dbReference type="GO" id="GO:0051539">
    <property type="term" value="F:4 iron, 4 sulfur cluster binding"/>
    <property type="evidence" value="ECO:0007669"/>
    <property type="project" value="UniProtKB-KW"/>
</dbReference>
<accession>A0A9N9FSG4</accession>
<dbReference type="GO" id="GO:0070475">
    <property type="term" value="P:rRNA base methylation"/>
    <property type="evidence" value="ECO:0007669"/>
    <property type="project" value="InterPro"/>
</dbReference>
<dbReference type="SUPFAM" id="SSF102114">
    <property type="entry name" value="Radical SAM enzymes"/>
    <property type="match status" value="1"/>
</dbReference>
<keyword evidence="15" id="KW-1185">Reference proteome</keyword>
<keyword evidence="12" id="KW-0411">Iron-sulfur</keyword>
<dbReference type="SFLD" id="SFLDF00275">
    <property type="entry name" value="adenosine_C2_methyltransferase"/>
    <property type="match status" value="1"/>
</dbReference>
<dbReference type="Pfam" id="PF21016">
    <property type="entry name" value="RlmN_N"/>
    <property type="match status" value="1"/>
</dbReference>
<evidence type="ECO:0000313" key="14">
    <source>
        <dbReference type="EMBL" id="CAG8558752.1"/>
    </source>
</evidence>
<keyword evidence="4" id="KW-0963">Cytoplasm</keyword>
<dbReference type="PROSITE" id="PS51918">
    <property type="entry name" value="RADICAL_SAM"/>
    <property type="match status" value="1"/>
</dbReference>
<sequence length="400" mass="44743">MHRRQFPLRRFGTHLSHSPDTKKSIATALISAQDNGDKSNFVGATLDEIRERISVVVPGIKSFVGLQIYQFIYRKGVQSFYEMTNLSQSLREKLDEHFSVDYGVRKQDRFSKDGARKMLIGFREPNAVFETVLIPMGDNRHTLCVSSQIGCSLNCRFCRTGTQKLTRHLLAEEIVGQYMINAAAVDEFPIENLKTRGVSNIVFMGQGEPLYNYKNVSKAVKILTDPQGIGMPKHKITISTAGVVPLIKRAGEELGVSLAISLHAVNDDVRDVIVPLNKTYPIGMLLDTCRKYSRSMNNRTRRITFEYCLLKGVNDSLADAQELARLLKDISAHVNVIPFNKWPGSEYETPDKETIEQFTNTIIENGTHATLRTPRGLDILAACGQLKSTHMNKASAPPNS</sequence>
<dbReference type="InterPro" id="IPR007197">
    <property type="entry name" value="rSAM"/>
</dbReference>
<reference evidence="14" key="1">
    <citation type="submission" date="2021-06" db="EMBL/GenBank/DDBJ databases">
        <authorList>
            <person name="Kallberg Y."/>
            <person name="Tangrot J."/>
            <person name="Rosling A."/>
        </authorList>
    </citation>
    <scope>NUCLEOTIDE SEQUENCE</scope>
    <source>
        <strain evidence="14">IA702</strain>
    </source>
</reference>
<dbReference type="SFLD" id="SFLDS00029">
    <property type="entry name" value="Radical_SAM"/>
    <property type="match status" value="1"/>
</dbReference>
<evidence type="ECO:0000256" key="3">
    <source>
        <dbReference type="ARBA" id="ARBA00022485"/>
    </source>
</evidence>
<dbReference type="Pfam" id="PF04055">
    <property type="entry name" value="Radical_SAM"/>
    <property type="match status" value="1"/>
</dbReference>
<keyword evidence="11" id="KW-0408">Iron</keyword>
<proteinExistence type="inferred from homology"/>
<name>A0A9N9FSG4_9GLOM</name>
<evidence type="ECO:0000256" key="1">
    <source>
        <dbReference type="ARBA" id="ARBA00001966"/>
    </source>
</evidence>
<keyword evidence="5" id="KW-0698">rRNA processing</keyword>